<reference evidence="1 2" key="1">
    <citation type="journal article" date="2022" name="New Phytol.">
        <title>Ecological generalism drives hyperdiversity of secondary metabolite gene clusters in xylarialean endophytes.</title>
        <authorList>
            <person name="Franco M.E.E."/>
            <person name="Wisecaver J.H."/>
            <person name="Arnold A.E."/>
            <person name="Ju Y.M."/>
            <person name="Slot J.C."/>
            <person name="Ahrendt S."/>
            <person name="Moore L.P."/>
            <person name="Eastman K.E."/>
            <person name="Scott K."/>
            <person name="Konkel Z."/>
            <person name="Mondo S.J."/>
            <person name="Kuo A."/>
            <person name="Hayes R.D."/>
            <person name="Haridas S."/>
            <person name="Andreopoulos B."/>
            <person name="Riley R."/>
            <person name="LaButti K."/>
            <person name="Pangilinan J."/>
            <person name="Lipzen A."/>
            <person name="Amirebrahimi M."/>
            <person name="Yan J."/>
            <person name="Adam C."/>
            <person name="Keymanesh K."/>
            <person name="Ng V."/>
            <person name="Louie K."/>
            <person name="Northen T."/>
            <person name="Drula E."/>
            <person name="Henrissat B."/>
            <person name="Hsieh H.M."/>
            <person name="Youens-Clark K."/>
            <person name="Lutzoni F."/>
            <person name="Miadlikowska J."/>
            <person name="Eastwood D.C."/>
            <person name="Hamelin R.C."/>
            <person name="Grigoriev I.V."/>
            <person name="U'Ren J.M."/>
        </authorList>
    </citation>
    <scope>NUCLEOTIDE SEQUENCE [LARGE SCALE GENOMIC DNA]</scope>
    <source>
        <strain evidence="1 2">ER1909</strain>
    </source>
</reference>
<dbReference type="Proteomes" id="UP001497680">
    <property type="component" value="Unassembled WGS sequence"/>
</dbReference>
<comment type="caution">
    <text evidence="1">The sequence shown here is derived from an EMBL/GenBank/DDBJ whole genome shotgun (WGS) entry which is preliminary data.</text>
</comment>
<keyword evidence="2" id="KW-1185">Reference proteome</keyword>
<evidence type="ECO:0000313" key="1">
    <source>
        <dbReference type="EMBL" id="KAI6085763.1"/>
    </source>
</evidence>
<accession>A0ACC0CZL9</accession>
<proteinExistence type="predicted"/>
<name>A0ACC0CZL9_9PEZI</name>
<organism evidence="1 2">
    <name type="scientific">Hypoxylon rubiginosum</name>
    <dbReference type="NCBI Taxonomy" id="110542"/>
    <lineage>
        <taxon>Eukaryota</taxon>
        <taxon>Fungi</taxon>
        <taxon>Dikarya</taxon>
        <taxon>Ascomycota</taxon>
        <taxon>Pezizomycotina</taxon>
        <taxon>Sordariomycetes</taxon>
        <taxon>Xylariomycetidae</taxon>
        <taxon>Xylariales</taxon>
        <taxon>Hypoxylaceae</taxon>
        <taxon>Hypoxylon</taxon>
    </lineage>
</organism>
<protein>
    <submittedName>
        <fullName evidence="1">Uncharacterized protein</fullName>
    </submittedName>
</protein>
<dbReference type="EMBL" id="MU394322">
    <property type="protein sequence ID" value="KAI6085763.1"/>
    <property type="molecule type" value="Genomic_DNA"/>
</dbReference>
<sequence>MMAEHDTSHSDVVPDKVAVATFTIPTAPIVDESLTKPTKEEQEIKQKATIEIPPSSIIDDEVFITALVDLINAAYDEAEAGIFKPGYVRTSVQAITELVKASELVVASVPAEYSAKSKSARVPVGCISIKKLSDTRAELGMFAVSIAQRGTGLGRDLIAFGEQWCRDALGGPGVAVAQLDLLVPTHFEHAFKVRLGAWYSRLGYKIVGSRDFVADYPKMAPLMAGPTEYRVHEKTL</sequence>
<gene>
    <name evidence="1" type="ORF">F4821DRAFT_145025</name>
</gene>
<evidence type="ECO:0000313" key="2">
    <source>
        <dbReference type="Proteomes" id="UP001497680"/>
    </source>
</evidence>